<dbReference type="InterPro" id="IPR049809">
    <property type="entry name" value="YehF/YfeS-like_WGR"/>
</dbReference>
<organism evidence="2 3">
    <name type="scientific">Devosia neptuniae</name>
    <dbReference type="NCBI Taxonomy" id="191302"/>
    <lineage>
        <taxon>Bacteria</taxon>
        <taxon>Pseudomonadati</taxon>
        <taxon>Pseudomonadota</taxon>
        <taxon>Alphaproteobacteria</taxon>
        <taxon>Hyphomicrobiales</taxon>
        <taxon>Devosiaceae</taxon>
        <taxon>Devosia</taxon>
    </lineage>
</organism>
<protein>
    <submittedName>
        <fullName evidence="2">WGR domain-containing protein</fullName>
    </submittedName>
</protein>
<dbReference type="Pfam" id="PF05406">
    <property type="entry name" value="WGR"/>
    <property type="match status" value="1"/>
</dbReference>
<dbReference type="SMART" id="SM00773">
    <property type="entry name" value="WGR"/>
    <property type="match status" value="1"/>
</dbReference>
<sequence>MSHEPAETYLNRIDPSQNMARFYTLYIQPNLFGGSSLIREWGRIGTRGQHKIVLYEDVETAQRAKARLERSKRRRGYQTAC</sequence>
<dbReference type="RefSeq" id="WP_262165417.1">
    <property type="nucleotide sequence ID" value="NZ_CP104964.1"/>
</dbReference>
<dbReference type="SUPFAM" id="SSF142921">
    <property type="entry name" value="WGR domain-like"/>
    <property type="match status" value="1"/>
</dbReference>
<dbReference type="EMBL" id="CP104964">
    <property type="protein sequence ID" value="UXN67891.1"/>
    <property type="molecule type" value="Genomic_DNA"/>
</dbReference>
<dbReference type="CDD" id="cd07996">
    <property type="entry name" value="WGR_MMR_like"/>
    <property type="match status" value="1"/>
</dbReference>
<gene>
    <name evidence="2" type="ORF">N8A98_02195</name>
</gene>
<dbReference type="Proteomes" id="UP001061862">
    <property type="component" value="Plasmid p_unnamed1"/>
</dbReference>
<name>A0ABY6C6Q3_9HYPH</name>
<geneLocation type="plasmid" evidence="2 3">
    <name>p_unnamed1</name>
</geneLocation>
<dbReference type="InterPro" id="IPR036930">
    <property type="entry name" value="WGR_dom_sf"/>
</dbReference>
<dbReference type="InterPro" id="IPR008893">
    <property type="entry name" value="WGR_domain"/>
</dbReference>
<proteinExistence type="predicted"/>
<accession>A0ABY6C6Q3</accession>
<reference evidence="2 3" key="1">
    <citation type="submission" date="2022-09" db="EMBL/GenBank/DDBJ databases">
        <title>Interaction between co-microsymbionts with complementary sets of symbiotic genes in legume-rhizobium systems.</title>
        <authorList>
            <person name="Safronova V."/>
            <person name="Sazanova A."/>
            <person name="Afonin A."/>
            <person name="Chirak E."/>
        </authorList>
    </citation>
    <scope>NUCLEOTIDE SEQUENCE [LARGE SCALE GENOMIC DNA]</scope>
    <source>
        <strain evidence="2 3">A18/4-1</strain>
        <plasmid evidence="2 3">p_unnamed1</plasmid>
    </source>
</reference>
<keyword evidence="3" id="KW-1185">Reference proteome</keyword>
<dbReference type="Gene3D" id="2.20.140.10">
    <property type="entry name" value="WGR domain"/>
    <property type="match status" value="1"/>
</dbReference>
<dbReference type="PROSITE" id="PS51977">
    <property type="entry name" value="WGR"/>
    <property type="match status" value="1"/>
</dbReference>
<evidence type="ECO:0000313" key="3">
    <source>
        <dbReference type="Proteomes" id="UP001061862"/>
    </source>
</evidence>
<evidence type="ECO:0000259" key="1">
    <source>
        <dbReference type="PROSITE" id="PS51977"/>
    </source>
</evidence>
<feature type="domain" description="WGR" evidence="1">
    <location>
        <begin position="1"/>
        <end position="81"/>
    </location>
</feature>
<keyword evidence="2" id="KW-0614">Plasmid</keyword>
<evidence type="ECO:0000313" key="2">
    <source>
        <dbReference type="EMBL" id="UXN67891.1"/>
    </source>
</evidence>